<protein>
    <submittedName>
        <fullName evidence="1">Uncharacterized protein</fullName>
    </submittedName>
</protein>
<organism evidence="1 2">
    <name type="scientific">Marchantia polymorpha subsp. ruderalis</name>
    <dbReference type="NCBI Taxonomy" id="1480154"/>
    <lineage>
        <taxon>Eukaryota</taxon>
        <taxon>Viridiplantae</taxon>
        <taxon>Streptophyta</taxon>
        <taxon>Embryophyta</taxon>
        <taxon>Marchantiophyta</taxon>
        <taxon>Marchantiopsida</taxon>
        <taxon>Marchantiidae</taxon>
        <taxon>Marchantiales</taxon>
        <taxon>Marchantiaceae</taxon>
        <taxon>Marchantia</taxon>
    </lineage>
</organism>
<name>A0A176WNE4_MARPO</name>
<keyword evidence="2" id="KW-1185">Reference proteome</keyword>
<gene>
    <name evidence="1" type="ORF">AXG93_4906s1000</name>
</gene>
<evidence type="ECO:0000313" key="1">
    <source>
        <dbReference type="EMBL" id="OAE34141.1"/>
    </source>
</evidence>
<accession>A0A176WNE4</accession>
<reference evidence="1" key="1">
    <citation type="submission" date="2016-03" db="EMBL/GenBank/DDBJ databases">
        <title>Mechanisms controlling the formation of the plant cell surface in tip-growing cells are functionally conserved among land plants.</title>
        <authorList>
            <person name="Honkanen S."/>
            <person name="Jones V.A."/>
            <person name="Morieri G."/>
            <person name="Champion C."/>
            <person name="Hetherington A.J."/>
            <person name="Kelly S."/>
            <person name="Saint-Marcoux D."/>
            <person name="Proust H."/>
            <person name="Prescott H."/>
            <person name="Dolan L."/>
        </authorList>
    </citation>
    <scope>NUCLEOTIDE SEQUENCE [LARGE SCALE GENOMIC DNA]</scope>
    <source>
        <tissue evidence="1">Whole gametophyte</tissue>
    </source>
</reference>
<dbReference type="Proteomes" id="UP000077202">
    <property type="component" value="Unassembled WGS sequence"/>
</dbReference>
<dbReference type="EMBL" id="LVLJ01000453">
    <property type="protein sequence ID" value="OAE34141.1"/>
    <property type="molecule type" value="Genomic_DNA"/>
</dbReference>
<evidence type="ECO:0000313" key="2">
    <source>
        <dbReference type="Proteomes" id="UP000077202"/>
    </source>
</evidence>
<comment type="caution">
    <text evidence="1">The sequence shown here is derived from an EMBL/GenBank/DDBJ whole genome shotgun (WGS) entry which is preliminary data.</text>
</comment>
<proteinExistence type="predicted"/>
<dbReference type="AlphaFoldDB" id="A0A176WNE4"/>
<sequence>MEAAEVLTFAASAFGGTQTENGVGRKSAESRLNVQVWESAQQQTVNLRVRIGPLRLRAGIAFKRVAANPSVERWAILIAEGRKTSPRCHSPIFDFAIHLSSRRAAVEKEYAGTCKKFDGSVHPAADSSAESAAD</sequence>